<evidence type="ECO:0000313" key="1">
    <source>
        <dbReference type="EMBL" id="MFD0902335.1"/>
    </source>
</evidence>
<dbReference type="EMBL" id="JBHTJA010000034">
    <property type="protein sequence ID" value="MFD0902335.1"/>
    <property type="molecule type" value="Genomic_DNA"/>
</dbReference>
<dbReference type="Proteomes" id="UP001596972">
    <property type="component" value="Unassembled WGS sequence"/>
</dbReference>
<comment type="caution">
    <text evidence="1">The sequence shown here is derived from an EMBL/GenBank/DDBJ whole genome shotgun (WGS) entry which is preliminary data.</text>
</comment>
<organism evidence="1 2">
    <name type="scientific">Actinomadura sediminis</name>
    <dbReference type="NCBI Taxonomy" id="1038904"/>
    <lineage>
        <taxon>Bacteria</taxon>
        <taxon>Bacillati</taxon>
        <taxon>Actinomycetota</taxon>
        <taxon>Actinomycetes</taxon>
        <taxon>Streptosporangiales</taxon>
        <taxon>Thermomonosporaceae</taxon>
        <taxon>Actinomadura</taxon>
    </lineage>
</organism>
<sequence>MAASTVPAALDALVGGLRTTLPDVQVVDGPPLTTNPDVICVGFSGVPGEPAVESTRTREQLAREPDRESYDIACLASSWSGATDPKPVRDRAYELLDAVAARLGADPTLGGAVMSTRVSAESLIPEQTDQGAVATVTFTVHVDAFARR</sequence>
<accession>A0ABW3ERA8</accession>
<dbReference type="RefSeq" id="WP_378300012.1">
    <property type="nucleotide sequence ID" value="NZ_JBHTJA010000034.1"/>
</dbReference>
<proteinExistence type="predicted"/>
<evidence type="ECO:0000313" key="2">
    <source>
        <dbReference type="Proteomes" id="UP001596972"/>
    </source>
</evidence>
<keyword evidence="2" id="KW-1185">Reference proteome</keyword>
<evidence type="ECO:0008006" key="3">
    <source>
        <dbReference type="Google" id="ProtNLM"/>
    </source>
</evidence>
<gene>
    <name evidence="1" type="ORF">ACFQ11_18195</name>
</gene>
<name>A0ABW3ERA8_9ACTN</name>
<reference evidence="2" key="1">
    <citation type="journal article" date="2019" name="Int. J. Syst. Evol. Microbiol.">
        <title>The Global Catalogue of Microorganisms (GCM) 10K type strain sequencing project: providing services to taxonomists for standard genome sequencing and annotation.</title>
        <authorList>
            <consortium name="The Broad Institute Genomics Platform"/>
            <consortium name="The Broad Institute Genome Sequencing Center for Infectious Disease"/>
            <person name="Wu L."/>
            <person name="Ma J."/>
        </authorList>
    </citation>
    <scope>NUCLEOTIDE SEQUENCE [LARGE SCALE GENOMIC DNA]</scope>
    <source>
        <strain evidence="2">JCM 31202</strain>
    </source>
</reference>
<protein>
    <recommendedName>
        <fullName evidence="3">DUF3168 domain-containing protein</fullName>
    </recommendedName>
</protein>